<dbReference type="Proteomes" id="UP000324748">
    <property type="component" value="Unassembled WGS sequence"/>
</dbReference>
<dbReference type="AlphaFoldDB" id="A0A5B0QZP6"/>
<evidence type="ECO:0000313" key="3">
    <source>
        <dbReference type="Proteomes" id="UP000324748"/>
    </source>
</evidence>
<dbReference type="EMBL" id="VSWC01000001">
    <property type="protein sequence ID" value="KAA1118680.1"/>
    <property type="molecule type" value="Genomic_DNA"/>
</dbReference>
<protein>
    <submittedName>
        <fullName evidence="2">Uncharacterized protein</fullName>
    </submittedName>
</protein>
<evidence type="ECO:0000256" key="1">
    <source>
        <dbReference type="SAM" id="MobiDB-lite"/>
    </source>
</evidence>
<sequence>MDILGKDLSLCVDKFERAYYTRAKKVILKKLEEAENQPPPPPPTNDQAPSSSTNLESQDNRTEALASSHCDPLNLTSEPNESQVDDEEEGAEDHDGPVGDACDNLNIDPAFL</sequence>
<dbReference type="OrthoDB" id="10306446at2759"/>
<accession>A0A5B0QZP6</accession>
<feature type="compositionally biased region" description="Polar residues" evidence="1">
    <location>
        <begin position="45"/>
        <end position="57"/>
    </location>
</feature>
<gene>
    <name evidence="2" type="ORF">PGT21_002034</name>
</gene>
<evidence type="ECO:0000313" key="2">
    <source>
        <dbReference type="EMBL" id="KAA1118680.1"/>
    </source>
</evidence>
<reference evidence="2 3" key="1">
    <citation type="submission" date="2019-05" db="EMBL/GenBank/DDBJ databases">
        <title>Emergence of the Ug99 lineage of the wheat stem rust pathogen through somatic hybridization.</title>
        <authorList>
            <person name="Li F."/>
            <person name="Upadhyaya N.M."/>
            <person name="Sperschneider J."/>
            <person name="Matny O."/>
            <person name="Nguyen-Phuc H."/>
            <person name="Mago R."/>
            <person name="Raley C."/>
            <person name="Miller M.E."/>
            <person name="Silverstein K.A.T."/>
            <person name="Henningsen E."/>
            <person name="Hirsch C.D."/>
            <person name="Visser B."/>
            <person name="Pretorius Z.A."/>
            <person name="Steffenson B.J."/>
            <person name="Schwessinger B."/>
            <person name="Dodds P.N."/>
            <person name="Figueroa M."/>
        </authorList>
    </citation>
    <scope>NUCLEOTIDE SEQUENCE [LARGE SCALE GENOMIC DNA]</scope>
    <source>
        <strain evidence="2">21-0</strain>
    </source>
</reference>
<organism evidence="2 3">
    <name type="scientific">Puccinia graminis f. sp. tritici</name>
    <dbReference type="NCBI Taxonomy" id="56615"/>
    <lineage>
        <taxon>Eukaryota</taxon>
        <taxon>Fungi</taxon>
        <taxon>Dikarya</taxon>
        <taxon>Basidiomycota</taxon>
        <taxon>Pucciniomycotina</taxon>
        <taxon>Pucciniomycetes</taxon>
        <taxon>Pucciniales</taxon>
        <taxon>Pucciniaceae</taxon>
        <taxon>Puccinia</taxon>
    </lineage>
</organism>
<comment type="caution">
    <text evidence="2">The sequence shown here is derived from an EMBL/GenBank/DDBJ whole genome shotgun (WGS) entry which is preliminary data.</text>
</comment>
<name>A0A5B0QZP6_PUCGR</name>
<proteinExistence type="predicted"/>
<feature type="compositionally biased region" description="Acidic residues" evidence="1">
    <location>
        <begin position="83"/>
        <end position="92"/>
    </location>
</feature>
<keyword evidence="3" id="KW-1185">Reference proteome</keyword>
<feature type="region of interest" description="Disordered" evidence="1">
    <location>
        <begin position="31"/>
        <end position="112"/>
    </location>
</feature>